<comment type="caution">
    <text evidence="1">The sequence shown here is derived from an EMBL/GenBank/DDBJ whole genome shotgun (WGS) entry which is preliminary data.</text>
</comment>
<gene>
    <name evidence="1" type="ORF">DHL47_13355</name>
</gene>
<evidence type="ECO:0000313" key="1">
    <source>
        <dbReference type="EMBL" id="MBP2622277.1"/>
    </source>
</evidence>
<reference evidence="1 2" key="1">
    <citation type="submission" date="2018-05" db="EMBL/GenBank/DDBJ databases">
        <title>Draft genome sequence of Streptococcus panodentis CCUG 70867T.</title>
        <authorList>
            <person name="Salva-Serra F."/>
            <person name="Mendez V."/>
            <person name="Jaen-Luchoro D."/>
            <person name="Gonzales-Siles L."/>
            <person name="Karlsson R."/>
            <person name="Engstrom-Jakobsson H."/>
            <person name="Busquets A."/>
            <person name="Gomila M."/>
            <person name="Pineiro-Iglesias B."/>
            <person name="Bennasar-Figueras A."/>
            <person name="Seeger M."/>
            <person name="Moore E."/>
        </authorList>
    </citation>
    <scope>NUCLEOTIDE SEQUENCE [LARGE SCALE GENOMIC DNA]</scope>
    <source>
        <strain evidence="1 2">CCUG 70867</strain>
    </source>
</reference>
<dbReference type="Proteomes" id="UP001519349">
    <property type="component" value="Unassembled WGS sequence"/>
</dbReference>
<dbReference type="EMBL" id="QFAY01000044">
    <property type="protein sequence ID" value="MBP2622277.1"/>
    <property type="molecule type" value="Genomic_DNA"/>
</dbReference>
<accession>A0ABS5B0B5</accession>
<organism evidence="1 2">
    <name type="scientific">Streptococcus panodentis</name>
    <dbReference type="NCBI Taxonomy" id="1581472"/>
    <lineage>
        <taxon>Bacteria</taxon>
        <taxon>Bacillati</taxon>
        <taxon>Bacillota</taxon>
        <taxon>Bacilli</taxon>
        <taxon>Lactobacillales</taxon>
        <taxon>Streptococcaceae</taxon>
        <taxon>Streptococcus</taxon>
    </lineage>
</organism>
<proteinExistence type="predicted"/>
<protein>
    <submittedName>
        <fullName evidence="1">Uncharacterized protein</fullName>
    </submittedName>
</protein>
<name>A0ABS5B0B5_9STRE</name>
<evidence type="ECO:0000313" key="2">
    <source>
        <dbReference type="Proteomes" id="UP001519349"/>
    </source>
</evidence>
<keyword evidence="2" id="KW-1185">Reference proteome</keyword>
<sequence length="151" mass="17464">MARKKKTNIDTNLEFKKKTQVVYDPNSYKQSSPVWSFDLADFDHDEWSVLNPDFIEKEIFKALKSFESMTWQEIDSASGGKKKGTNNHFISFESMINEARNRADELKLLQHESLYSLRIQGKIRLFGVLNNGIYHIVWYDGNHAICPSGGK</sequence>
<dbReference type="RefSeq" id="WP_209552153.1">
    <property type="nucleotide sequence ID" value="NZ_QFAY01000044.1"/>
</dbReference>